<keyword evidence="2" id="KW-0472">Membrane</keyword>
<name>A0ABW0KNR6_9BACT</name>
<protein>
    <recommendedName>
        <fullName evidence="5">Transglutaminase-like domain-containing protein</fullName>
    </recommendedName>
</protein>
<evidence type="ECO:0000256" key="1">
    <source>
        <dbReference type="SAM" id="MobiDB-lite"/>
    </source>
</evidence>
<dbReference type="RefSeq" id="WP_377165460.1">
    <property type="nucleotide sequence ID" value="NZ_JBHSMQ010000002.1"/>
</dbReference>
<feature type="region of interest" description="Disordered" evidence="1">
    <location>
        <begin position="144"/>
        <end position="169"/>
    </location>
</feature>
<comment type="caution">
    <text evidence="3">The sequence shown here is derived from an EMBL/GenBank/DDBJ whole genome shotgun (WGS) entry which is preliminary data.</text>
</comment>
<evidence type="ECO:0000313" key="4">
    <source>
        <dbReference type="Proteomes" id="UP001596052"/>
    </source>
</evidence>
<sequence length="551" mass="60657">MNEATYSLEWRGTVKSGLSYDDIEAGLVSGDLHTLYKIQVNGRRLVLRDFLEQQRPLLARTPVSQSAPPQPAFEHPGSNSLPRPELHSAVPPPPPMGKAVPTLPAFATGGKAPKPVWFWPAVILSSTVCLLLGVVFIYMSVTAPTRSGSSSGSTHTAETQPEEKPAEKKFKPFSFTGKEIFPSALLSTAGVDWNGDEQSAEDKKTEDDAQIRKSEIPIYGDENSWLGVEISGLNKGAQVSVEITSDGLMKSGKWQGTVTTLGQHGRAMIRPKVIWDYEALRKALQQRPINVIFSVSVDGTPLPEATEIYTLRSINDCPLYVTRDKSGKNMTSLSFLFAAYVNENHPQVQEILKEALECHIVDQFDGYLSENPKQVFLQVWAIWNALQRRGIKYSNVAATTPGDTVISQSVRFLDQSINDHQANCVDGSVLMASVLQKIGINSYLVIIPGHCFLAFDLTPDSAALPVGLETTMLGDNEITEVKNLGYLPNQDKFKEYDASYKTFGKAVDVGISTIQANARTLQSQSDVRFRLVSIEEERNFGIKPISFTMDK</sequence>
<evidence type="ECO:0000313" key="3">
    <source>
        <dbReference type="EMBL" id="MFC5454905.1"/>
    </source>
</evidence>
<keyword evidence="2" id="KW-0812">Transmembrane</keyword>
<keyword evidence="4" id="KW-1185">Reference proteome</keyword>
<reference evidence="4" key="1">
    <citation type="journal article" date="2019" name="Int. J. Syst. Evol. Microbiol.">
        <title>The Global Catalogue of Microorganisms (GCM) 10K type strain sequencing project: providing services to taxonomists for standard genome sequencing and annotation.</title>
        <authorList>
            <consortium name="The Broad Institute Genomics Platform"/>
            <consortium name="The Broad Institute Genome Sequencing Center for Infectious Disease"/>
            <person name="Wu L."/>
            <person name="Ma J."/>
        </authorList>
    </citation>
    <scope>NUCLEOTIDE SEQUENCE [LARGE SCALE GENOMIC DNA]</scope>
    <source>
        <strain evidence="4">CGMCC 4.1469</strain>
    </source>
</reference>
<accession>A0ABW0KNR6</accession>
<dbReference type="EMBL" id="JBHSMQ010000002">
    <property type="protein sequence ID" value="MFC5454905.1"/>
    <property type="molecule type" value="Genomic_DNA"/>
</dbReference>
<gene>
    <name evidence="3" type="ORF">ACFQDI_08585</name>
</gene>
<feature type="transmembrane region" description="Helical" evidence="2">
    <location>
        <begin position="116"/>
        <end position="141"/>
    </location>
</feature>
<organism evidence="3 4">
    <name type="scientific">Prosthecobacter fluviatilis</name>
    <dbReference type="NCBI Taxonomy" id="445931"/>
    <lineage>
        <taxon>Bacteria</taxon>
        <taxon>Pseudomonadati</taxon>
        <taxon>Verrucomicrobiota</taxon>
        <taxon>Verrucomicrobiia</taxon>
        <taxon>Verrucomicrobiales</taxon>
        <taxon>Verrucomicrobiaceae</taxon>
        <taxon>Prosthecobacter</taxon>
    </lineage>
</organism>
<evidence type="ECO:0008006" key="5">
    <source>
        <dbReference type="Google" id="ProtNLM"/>
    </source>
</evidence>
<evidence type="ECO:0000256" key="2">
    <source>
        <dbReference type="SAM" id="Phobius"/>
    </source>
</evidence>
<keyword evidence="2" id="KW-1133">Transmembrane helix</keyword>
<feature type="region of interest" description="Disordered" evidence="1">
    <location>
        <begin position="60"/>
        <end position="96"/>
    </location>
</feature>
<proteinExistence type="predicted"/>
<dbReference type="Proteomes" id="UP001596052">
    <property type="component" value="Unassembled WGS sequence"/>
</dbReference>